<evidence type="ECO:0000256" key="8">
    <source>
        <dbReference type="ARBA" id="ARBA00023242"/>
    </source>
</evidence>
<dbReference type="AlphaFoldDB" id="A0AA35JZM9"/>
<name>A0AA35JZM9_9SAUR</name>
<feature type="domain" description="C2H2-type" evidence="11">
    <location>
        <begin position="106"/>
        <end position="133"/>
    </location>
</feature>
<evidence type="ECO:0000256" key="9">
    <source>
        <dbReference type="PROSITE-ProRule" id="PRU00042"/>
    </source>
</evidence>
<proteinExistence type="inferred from homology"/>
<evidence type="ECO:0000256" key="10">
    <source>
        <dbReference type="SAM" id="MobiDB-lite"/>
    </source>
</evidence>
<dbReference type="EMBL" id="OX395127">
    <property type="protein sequence ID" value="CAI5768496.1"/>
    <property type="molecule type" value="Genomic_DNA"/>
</dbReference>
<sequence length="181" mass="20914">MVEVHEMVASQGDVWGVLDEEEPPEAWPERGEAQENERKLGVQDGANKQERRETVKPRDEHSVSQEDENQLNRVEKKHECTVCGKRFCSRSALATHQSVHSGEKPYECMECGKRFRNSGQLNMHQITHTGEKPYECMECGKRFRNRGHLNVHQRTHTGEKPYKCMECGKSFKTVANLMCIR</sequence>
<evidence type="ECO:0000256" key="2">
    <source>
        <dbReference type="ARBA" id="ARBA00004123"/>
    </source>
</evidence>
<evidence type="ECO:0000256" key="3">
    <source>
        <dbReference type="ARBA" id="ARBA00006991"/>
    </source>
</evidence>
<dbReference type="PROSITE" id="PS00028">
    <property type="entry name" value="ZINC_FINGER_C2H2_1"/>
    <property type="match status" value="3"/>
</dbReference>
<dbReference type="FunFam" id="3.30.160.60:FF:001498">
    <property type="entry name" value="Zinc finger protein 404"/>
    <property type="match status" value="1"/>
</dbReference>
<evidence type="ECO:0000256" key="7">
    <source>
        <dbReference type="ARBA" id="ARBA00022833"/>
    </source>
</evidence>
<accession>A0AA35JZM9</accession>
<dbReference type="Proteomes" id="UP001178461">
    <property type="component" value="Chromosome 2"/>
</dbReference>
<dbReference type="FunFam" id="3.30.160.60:FF:000250">
    <property type="entry name" value="zinc finger protein 197 isoform X1"/>
    <property type="match status" value="1"/>
</dbReference>
<dbReference type="SMART" id="SM00355">
    <property type="entry name" value="ZnF_C2H2"/>
    <property type="match status" value="3"/>
</dbReference>
<keyword evidence="5" id="KW-0677">Repeat</keyword>
<gene>
    <name evidence="12" type="ORF">PODLI_1B024876</name>
</gene>
<reference evidence="12" key="1">
    <citation type="submission" date="2022-12" db="EMBL/GenBank/DDBJ databases">
        <authorList>
            <person name="Alioto T."/>
            <person name="Alioto T."/>
            <person name="Gomez Garrido J."/>
        </authorList>
    </citation>
    <scope>NUCLEOTIDE SEQUENCE</scope>
</reference>
<evidence type="ECO:0000256" key="6">
    <source>
        <dbReference type="ARBA" id="ARBA00022771"/>
    </source>
</evidence>
<evidence type="ECO:0000313" key="12">
    <source>
        <dbReference type="EMBL" id="CAI5768496.1"/>
    </source>
</evidence>
<dbReference type="PANTHER" id="PTHR23226">
    <property type="entry name" value="ZINC FINGER AND SCAN DOMAIN-CONTAINING"/>
    <property type="match status" value="1"/>
</dbReference>
<dbReference type="FunFam" id="3.30.160.60:FF:002343">
    <property type="entry name" value="Zinc finger protein 33A"/>
    <property type="match status" value="1"/>
</dbReference>
<keyword evidence="13" id="KW-1185">Reference proteome</keyword>
<dbReference type="GO" id="GO:0008270">
    <property type="term" value="F:zinc ion binding"/>
    <property type="evidence" value="ECO:0007669"/>
    <property type="project" value="UniProtKB-KW"/>
</dbReference>
<dbReference type="GO" id="GO:0005634">
    <property type="term" value="C:nucleus"/>
    <property type="evidence" value="ECO:0007669"/>
    <property type="project" value="UniProtKB-SubCell"/>
</dbReference>
<evidence type="ECO:0000259" key="11">
    <source>
        <dbReference type="PROSITE" id="PS50157"/>
    </source>
</evidence>
<dbReference type="GO" id="GO:0000978">
    <property type="term" value="F:RNA polymerase II cis-regulatory region sequence-specific DNA binding"/>
    <property type="evidence" value="ECO:0007669"/>
    <property type="project" value="TreeGrafter"/>
</dbReference>
<comment type="subcellular location">
    <subcellularLocation>
        <location evidence="2">Nucleus</location>
    </subcellularLocation>
</comment>
<feature type="domain" description="C2H2-type" evidence="11">
    <location>
        <begin position="78"/>
        <end position="105"/>
    </location>
</feature>
<dbReference type="InterPro" id="IPR036236">
    <property type="entry name" value="Znf_C2H2_sf"/>
</dbReference>
<dbReference type="Gene3D" id="3.30.160.60">
    <property type="entry name" value="Classic Zinc Finger"/>
    <property type="match status" value="4"/>
</dbReference>
<keyword evidence="4" id="KW-0479">Metal-binding</keyword>
<feature type="region of interest" description="Disordered" evidence="10">
    <location>
        <begin position="1"/>
        <end position="71"/>
    </location>
</feature>
<dbReference type="Pfam" id="PF13465">
    <property type="entry name" value="zf-H2C2_2"/>
    <property type="match status" value="1"/>
</dbReference>
<organism evidence="12 13">
    <name type="scientific">Podarcis lilfordi</name>
    <name type="common">Lilford's wall lizard</name>
    <dbReference type="NCBI Taxonomy" id="74358"/>
    <lineage>
        <taxon>Eukaryota</taxon>
        <taxon>Metazoa</taxon>
        <taxon>Chordata</taxon>
        <taxon>Craniata</taxon>
        <taxon>Vertebrata</taxon>
        <taxon>Euteleostomi</taxon>
        <taxon>Lepidosauria</taxon>
        <taxon>Squamata</taxon>
        <taxon>Bifurcata</taxon>
        <taxon>Unidentata</taxon>
        <taxon>Episquamata</taxon>
        <taxon>Laterata</taxon>
        <taxon>Lacertibaenia</taxon>
        <taxon>Lacertidae</taxon>
        <taxon>Podarcis</taxon>
    </lineage>
</organism>
<comment type="similarity">
    <text evidence="3">Belongs to the krueppel C2H2-type zinc-finger protein family.</text>
</comment>
<dbReference type="Pfam" id="PF00096">
    <property type="entry name" value="zf-C2H2"/>
    <property type="match status" value="2"/>
</dbReference>
<evidence type="ECO:0000256" key="5">
    <source>
        <dbReference type="ARBA" id="ARBA00022737"/>
    </source>
</evidence>
<evidence type="ECO:0000313" key="13">
    <source>
        <dbReference type="Proteomes" id="UP001178461"/>
    </source>
</evidence>
<keyword evidence="7" id="KW-0862">Zinc</keyword>
<evidence type="ECO:0000256" key="1">
    <source>
        <dbReference type="ARBA" id="ARBA00003767"/>
    </source>
</evidence>
<dbReference type="GO" id="GO:0000981">
    <property type="term" value="F:DNA-binding transcription factor activity, RNA polymerase II-specific"/>
    <property type="evidence" value="ECO:0007669"/>
    <property type="project" value="TreeGrafter"/>
</dbReference>
<comment type="function">
    <text evidence="1">May be involved in transcriptional regulation.</text>
</comment>
<keyword evidence="6 9" id="KW-0863">Zinc-finger</keyword>
<dbReference type="InterPro" id="IPR013087">
    <property type="entry name" value="Znf_C2H2_type"/>
</dbReference>
<evidence type="ECO:0000256" key="4">
    <source>
        <dbReference type="ARBA" id="ARBA00022723"/>
    </source>
</evidence>
<feature type="domain" description="C2H2-type" evidence="11">
    <location>
        <begin position="134"/>
        <end position="161"/>
    </location>
</feature>
<dbReference type="SUPFAM" id="SSF57667">
    <property type="entry name" value="beta-beta-alpha zinc fingers"/>
    <property type="match status" value="2"/>
</dbReference>
<dbReference type="PANTHER" id="PTHR23226:SF377">
    <property type="entry name" value="ZINC FINGER AND SCAN DOMAIN-CONTAINING PROTEIN 20"/>
    <property type="match status" value="1"/>
</dbReference>
<protein>
    <submittedName>
        <fullName evidence="12">Zinc finger protein 431-like</fullName>
    </submittedName>
</protein>
<dbReference type="FunFam" id="3.30.160.60:FF:000806">
    <property type="entry name" value="Zinc finger protein"/>
    <property type="match status" value="1"/>
</dbReference>
<dbReference type="PROSITE" id="PS50157">
    <property type="entry name" value="ZINC_FINGER_C2H2_2"/>
    <property type="match status" value="3"/>
</dbReference>
<feature type="compositionally biased region" description="Basic and acidic residues" evidence="10">
    <location>
        <begin position="27"/>
        <end position="64"/>
    </location>
</feature>
<keyword evidence="8" id="KW-0539">Nucleus</keyword>